<sequence length="672" mass="78423">MFIVSPRQLSRLVEKNQVKTITVDIFDTVLLRKIYPEDRQFLLHAKEAVVIIQNHLDVDIDPFYFYSLRKYCRSIIDDTKAWNGLEREARIQEIFGLLIETLTQKYEITLQSEEKQVIINELIEKELDIEKKNLRLNSPLVEALRSIKSQGIRVFFLSDMYLSCDHVKGLLDHFGASDVFDDGFCSSDFGYGKSRGKLFLHLKKENLIPGFYLINNLHVGDNEISDYRAPRILGVCAVHYRTLRNTFYRTTKFWWGVLMLRINQWGNNRRLQKKMNAYVKAKCAHFSKNQKVLYRFGFSIAPALLKYLDYVSLTSHITKEPIFFLSSEGKTFIELLEVLGKKDSVHTLDSFNRINLLRGYTYLHFIKSSVQHPEPLLKVFSKGEGKSTLDDFLKSIGVSRFDYGLTKLALHQLSLKELIQKLLQSEIGNKVMLESLNKSYDDLLKELNESGFLNYQKVIVADIGWGGTIQILLEQMLEFIKKDMSLRGVYFGLTGFNMFDLPRPYNMKGVIFENIYDEFARKALIEEIWENILTTKNTDDEKLMHIQSGIFDCFRYYRTGLQCTPADLFALYRNKIIKTFDNPSKREVMLLGSIEHDVGFGSNLSRPLVDMQHSKWKLYAIMFSSPRRFAKLYADQYWKQGFGVWYGMKRTLHTGTNVFLIIRRIFGTRKKK</sequence>
<gene>
    <name evidence="1" type="ORF">A2V81_03175</name>
</gene>
<dbReference type="CDD" id="cd01427">
    <property type="entry name" value="HAD_like"/>
    <property type="match status" value="1"/>
</dbReference>
<name>A0A1F4XK92_9BACT</name>
<dbReference type="AlphaFoldDB" id="A0A1F4XK92"/>
<dbReference type="Pfam" id="PF00702">
    <property type="entry name" value="Hydrolase"/>
    <property type="match status" value="1"/>
</dbReference>
<evidence type="ECO:0000313" key="2">
    <source>
        <dbReference type="Proteomes" id="UP000177614"/>
    </source>
</evidence>
<proteinExistence type="predicted"/>
<dbReference type="EMBL" id="MEWR01000011">
    <property type="protein sequence ID" value="OGC82125.1"/>
    <property type="molecule type" value="Genomic_DNA"/>
</dbReference>
<dbReference type="InterPro" id="IPR036412">
    <property type="entry name" value="HAD-like_sf"/>
</dbReference>
<evidence type="ECO:0000313" key="1">
    <source>
        <dbReference type="EMBL" id="OGC82125.1"/>
    </source>
</evidence>
<accession>A0A1F4XK92</accession>
<dbReference type="SUPFAM" id="SSF56784">
    <property type="entry name" value="HAD-like"/>
    <property type="match status" value="1"/>
</dbReference>
<reference evidence="1 2" key="1">
    <citation type="journal article" date="2016" name="Nat. Commun.">
        <title>Thousands of microbial genomes shed light on interconnected biogeochemical processes in an aquifer system.</title>
        <authorList>
            <person name="Anantharaman K."/>
            <person name="Brown C.T."/>
            <person name="Hug L.A."/>
            <person name="Sharon I."/>
            <person name="Castelle C.J."/>
            <person name="Probst A.J."/>
            <person name="Thomas B.C."/>
            <person name="Singh A."/>
            <person name="Wilkins M.J."/>
            <person name="Karaoz U."/>
            <person name="Brodie E.L."/>
            <person name="Williams K.H."/>
            <person name="Hubbard S.S."/>
            <person name="Banfield J.F."/>
        </authorList>
    </citation>
    <scope>NUCLEOTIDE SEQUENCE [LARGE SCALE GENOMIC DNA]</scope>
</reference>
<evidence type="ECO:0008006" key="3">
    <source>
        <dbReference type="Google" id="ProtNLM"/>
    </source>
</evidence>
<organism evidence="1 2">
    <name type="scientific">Candidatus Abawacabacteria bacterium RBG_16_42_10</name>
    <dbReference type="NCBI Taxonomy" id="1817814"/>
    <lineage>
        <taxon>Bacteria</taxon>
        <taxon>Candidatus Abawacaibacteriota</taxon>
    </lineage>
</organism>
<protein>
    <recommendedName>
        <fullName evidence="3">Hydrolase</fullName>
    </recommendedName>
</protein>
<comment type="caution">
    <text evidence="1">The sequence shown here is derived from an EMBL/GenBank/DDBJ whole genome shotgun (WGS) entry which is preliminary data.</text>
</comment>
<dbReference type="STRING" id="1817814.A2V81_03175"/>
<dbReference type="InterPro" id="IPR023214">
    <property type="entry name" value="HAD_sf"/>
</dbReference>
<dbReference type="Proteomes" id="UP000177614">
    <property type="component" value="Unassembled WGS sequence"/>
</dbReference>
<dbReference type="Gene3D" id="3.40.50.1000">
    <property type="entry name" value="HAD superfamily/HAD-like"/>
    <property type="match status" value="1"/>
</dbReference>